<dbReference type="PANTHER" id="PTHR43877">
    <property type="entry name" value="AMINOALKYLPHOSPHONATE N-ACETYLTRANSFERASE-RELATED-RELATED"/>
    <property type="match status" value="1"/>
</dbReference>
<accession>A0ABV2YLP1</accession>
<reference evidence="4 5" key="1">
    <citation type="submission" date="2024-06" db="EMBL/GenBank/DDBJ databases">
        <title>The Natural Products Discovery Center: Release of the First 8490 Sequenced Strains for Exploring Actinobacteria Biosynthetic Diversity.</title>
        <authorList>
            <person name="Kalkreuter E."/>
            <person name="Kautsar S.A."/>
            <person name="Yang D."/>
            <person name="Bader C.D."/>
            <person name="Teijaro C.N."/>
            <person name="Fluegel L."/>
            <person name="Davis C.M."/>
            <person name="Simpson J.R."/>
            <person name="Lauterbach L."/>
            <person name="Steele A.D."/>
            <person name="Gui C."/>
            <person name="Meng S."/>
            <person name="Li G."/>
            <person name="Viehrig K."/>
            <person name="Ye F."/>
            <person name="Su P."/>
            <person name="Kiefer A.F."/>
            <person name="Nichols A."/>
            <person name="Cepeda A.J."/>
            <person name="Yan W."/>
            <person name="Fan B."/>
            <person name="Jiang Y."/>
            <person name="Adhikari A."/>
            <person name="Zheng C.-J."/>
            <person name="Schuster L."/>
            <person name="Cowan T.M."/>
            <person name="Smanski M.J."/>
            <person name="Chevrette M.G."/>
            <person name="De Carvalho L.P.S."/>
            <person name="Shen B."/>
        </authorList>
    </citation>
    <scope>NUCLEOTIDE SEQUENCE [LARGE SCALE GENOMIC DNA]</scope>
    <source>
        <strain evidence="4 5">NPDC038104</strain>
    </source>
</reference>
<gene>
    <name evidence="4" type="ORF">AB0E65_20850</name>
</gene>
<evidence type="ECO:0000256" key="1">
    <source>
        <dbReference type="ARBA" id="ARBA00022679"/>
    </source>
</evidence>
<keyword evidence="5" id="KW-1185">Reference proteome</keyword>
<evidence type="ECO:0000313" key="4">
    <source>
        <dbReference type="EMBL" id="MEU3556638.1"/>
    </source>
</evidence>
<dbReference type="PROSITE" id="PS51186">
    <property type="entry name" value="GNAT"/>
    <property type="match status" value="1"/>
</dbReference>
<sequence>MKPGTTELAVSEATPQDLEGVLKLQYLCYQSEAERYDDHTLPPLTQDLAGLREDREAGVLLVVRLGSEVVGSVRGRRRGDAFHIGRLVVHPRLQRRGLGSRLLAAVEERAGDAAWLELFTGDRSTEQLALYTAAGYRPYRTERVAPHLGMVHLRKEAAAGLPSVTN</sequence>
<evidence type="ECO:0000259" key="3">
    <source>
        <dbReference type="PROSITE" id="PS51186"/>
    </source>
</evidence>
<protein>
    <submittedName>
        <fullName evidence="4">GNAT family N-acetyltransferase</fullName>
    </submittedName>
</protein>
<dbReference type="InterPro" id="IPR050832">
    <property type="entry name" value="Bact_Acetyltransf"/>
</dbReference>
<dbReference type="Pfam" id="PF00583">
    <property type="entry name" value="Acetyltransf_1"/>
    <property type="match status" value="1"/>
</dbReference>
<evidence type="ECO:0000256" key="2">
    <source>
        <dbReference type="ARBA" id="ARBA00023315"/>
    </source>
</evidence>
<name>A0ABV2YLP1_9ACTN</name>
<dbReference type="InterPro" id="IPR016181">
    <property type="entry name" value="Acyl_CoA_acyltransferase"/>
</dbReference>
<dbReference type="SUPFAM" id="SSF55729">
    <property type="entry name" value="Acyl-CoA N-acyltransferases (Nat)"/>
    <property type="match status" value="1"/>
</dbReference>
<dbReference type="RefSeq" id="WP_108952149.1">
    <property type="nucleotide sequence ID" value="NZ_BEVZ01000002.1"/>
</dbReference>
<keyword evidence="1" id="KW-0808">Transferase</keyword>
<dbReference type="PANTHER" id="PTHR43877:SF2">
    <property type="entry name" value="AMINOALKYLPHOSPHONATE N-ACETYLTRANSFERASE-RELATED"/>
    <property type="match status" value="1"/>
</dbReference>
<keyword evidence="2" id="KW-0012">Acyltransferase</keyword>
<dbReference type="InterPro" id="IPR000182">
    <property type="entry name" value="GNAT_dom"/>
</dbReference>
<dbReference type="Gene3D" id="3.40.630.30">
    <property type="match status" value="1"/>
</dbReference>
<comment type="caution">
    <text evidence="4">The sequence shown here is derived from an EMBL/GenBank/DDBJ whole genome shotgun (WGS) entry which is preliminary data.</text>
</comment>
<dbReference type="CDD" id="cd04301">
    <property type="entry name" value="NAT_SF"/>
    <property type="match status" value="1"/>
</dbReference>
<dbReference type="Proteomes" id="UP001550850">
    <property type="component" value="Unassembled WGS sequence"/>
</dbReference>
<evidence type="ECO:0000313" key="5">
    <source>
        <dbReference type="Proteomes" id="UP001550850"/>
    </source>
</evidence>
<feature type="domain" description="N-acetyltransferase" evidence="3">
    <location>
        <begin position="8"/>
        <end position="158"/>
    </location>
</feature>
<organism evidence="4 5">
    <name type="scientific">Streptomyces fragilis</name>
    <dbReference type="NCBI Taxonomy" id="67301"/>
    <lineage>
        <taxon>Bacteria</taxon>
        <taxon>Bacillati</taxon>
        <taxon>Actinomycetota</taxon>
        <taxon>Actinomycetes</taxon>
        <taxon>Kitasatosporales</taxon>
        <taxon>Streptomycetaceae</taxon>
        <taxon>Streptomyces</taxon>
    </lineage>
</organism>
<proteinExistence type="predicted"/>
<dbReference type="EMBL" id="JBEZUR010000036">
    <property type="protein sequence ID" value="MEU3556638.1"/>
    <property type="molecule type" value="Genomic_DNA"/>
</dbReference>